<evidence type="ECO:0000256" key="2">
    <source>
        <dbReference type="SAM" id="MobiDB-lite"/>
    </source>
</evidence>
<organism evidence="3 4">
    <name type="scientific">Raphidocelis subcapitata</name>
    <dbReference type="NCBI Taxonomy" id="307507"/>
    <lineage>
        <taxon>Eukaryota</taxon>
        <taxon>Viridiplantae</taxon>
        <taxon>Chlorophyta</taxon>
        <taxon>core chlorophytes</taxon>
        <taxon>Chlorophyceae</taxon>
        <taxon>CS clade</taxon>
        <taxon>Sphaeropleales</taxon>
        <taxon>Selenastraceae</taxon>
        <taxon>Raphidocelis</taxon>
    </lineage>
</organism>
<keyword evidence="4" id="KW-1185">Reference proteome</keyword>
<feature type="region of interest" description="Disordered" evidence="2">
    <location>
        <begin position="86"/>
        <end position="106"/>
    </location>
</feature>
<comment type="similarity">
    <text evidence="1">Belongs to the CDC123 family.</text>
</comment>
<dbReference type="STRING" id="307507.A0A2V0NUU8"/>
<accession>A0A2V0NUU8</accession>
<dbReference type="EMBL" id="BDRX01000024">
    <property type="protein sequence ID" value="GBF91414.1"/>
    <property type="molecule type" value="Genomic_DNA"/>
</dbReference>
<dbReference type="OrthoDB" id="360540at2759"/>
<feature type="region of interest" description="Disordered" evidence="2">
    <location>
        <begin position="419"/>
        <end position="445"/>
    </location>
</feature>
<name>A0A2V0NUU8_9CHLO</name>
<reference evidence="3 4" key="1">
    <citation type="journal article" date="2018" name="Sci. Rep.">
        <title>Raphidocelis subcapitata (=Pseudokirchneriella subcapitata) provides an insight into genome evolution and environmental adaptations in the Sphaeropleales.</title>
        <authorList>
            <person name="Suzuki S."/>
            <person name="Yamaguchi H."/>
            <person name="Nakajima N."/>
            <person name="Kawachi M."/>
        </authorList>
    </citation>
    <scope>NUCLEOTIDE SEQUENCE [LARGE SCALE GENOMIC DNA]</scope>
    <source>
        <strain evidence="3 4">NIES-35</strain>
    </source>
</reference>
<dbReference type="FunCoup" id="A0A2V0NUU8">
    <property type="interactions" value="1760"/>
</dbReference>
<dbReference type="AlphaFoldDB" id="A0A2V0NUU8"/>
<feature type="region of interest" description="Disordered" evidence="2">
    <location>
        <begin position="308"/>
        <end position="332"/>
    </location>
</feature>
<dbReference type="Proteomes" id="UP000247498">
    <property type="component" value="Unassembled WGS sequence"/>
</dbReference>
<gene>
    <name evidence="3" type="ORF">Rsub_04154</name>
</gene>
<comment type="caution">
    <text evidence="3">The sequence shown here is derived from an EMBL/GenBank/DDBJ whole genome shotgun (WGS) entry which is preliminary data.</text>
</comment>
<evidence type="ECO:0000313" key="4">
    <source>
        <dbReference type="Proteomes" id="UP000247498"/>
    </source>
</evidence>
<dbReference type="InterPro" id="IPR009772">
    <property type="entry name" value="CDC123"/>
</dbReference>
<feature type="compositionally biased region" description="Acidic residues" evidence="2">
    <location>
        <begin position="430"/>
        <end position="439"/>
    </location>
</feature>
<sequence length="445" mass="46503">MCLQEAAERTDPSPMSPGALLDCDFGAWHARYGALAPPAALVALSDAFAAFLVEDGIVLGEASDAMPRRAPAPARVTDAADSDDYAADFSSSDSGSGSGDDPEAAQPWSARFPEIHAQIEAAIARLGGAVAPKLNWSSPTDALWVSATTSLRCTSADQVVLLLKSSDRVAYDLQLLAEIRSAAAAGAAAADARRARAAAPRLALRRWEELRPEREFRCFVHDHRPVGVCQRDPSQHFPQLQDPAEQARMRDAVCGFQDRAFGRGFVRGSYAIDVLVSPEGRVTLIDVNPIADTTQPLLFGWQQLPYGQPRSPLAPSDSSTDSDTEDATGASAAVAPSAAAAAAAPAPAAASAPAAAAGDAPVPAAAEAAAEGPRDWTTVPLLLVESAAAVQPGARQACGMPYDMLNVQEGMEDLIRLMRQTERPGAGGEGGEDGDEDDNSGPQWR</sequence>
<dbReference type="GO" id="GO:0005737">
    <property type="term" value="C:cytoplasm"/>
    <property type="evidence" value="ECO:0007669"/>
    <property type="project" value="TreeGrafter"/>
</dbReference>
<evidence type="ECO:0000313" key="3">
    <source>
        <dbReference type="EMBL" id="GBF91414.1"/>
    </source>
</evidence>
<proteinExistence type="inferred from homology"/>
<dbReference type="PANTHER" id="PTHR15323:SF6">
    <property type="entry name" value="CELL DIVISION CYCLE PROTEIN 123 HOMOLOG"/>
    <property type="match status" value="1"/>
</dbReference>
<dbReference type="Pfam" id="PF07065">
    <property type="entry name" value="D123"/>
    <property type="match status" value="1"/>
</dbReference>
<protein>
    <submittedName>
        <fullName evidence="3">Cell cycle control Cdc123</fullName>
    </submittedName>
</protein>
<dbReference type="InParanoid" id="A0A2V0NUU8"/>
<dbReference type="SUPFAM" id="SSF56059">
    <property type="entry name" value="Glutathione synthetase ATP-binding domain-like"/>
    <property type="match status" value="1"/>
</dbReference>
<evidence type="ECO:0000256" key="1">
    <source>
        <dbReference type="ARBA" id="ARBA00011047"/>
    </source>
</evidence>
<dbReference type="PANTHER" id="PTHR15323">
    <property type="entry name" value="D123 PROTEIN"/>
    <property type="match status" value="1"/>
</dbReference>